<proteinExistence type="predicted"/>
<protein>
    <recommendedName>
        <fullName evidence="1">Geminivirus AL1 replication-associated protein central domain-containing protein</fullName>
    </recommendedName>
</protein>
<reference evidence="2 3" key="1">
    <citation type="submission" date="2017-12" db="EMBL/GenBank/DDBJ databases">
        <title>Comparative genomics of Botrytis spp.</title>
        <authorList>
            <person name="Valero-Jimenez C.A."/>
            <person name="Tapia P."/>
            <person name="Veloso J."/>
            <person name="Silva-Moreno E."/>
            <person name="Staats M."/>
            <person name="Valdes J.H."/>
            <person name="Van Kan J.A.L."/>
        </authorList>
    </citation>
    <scope>NUCLEOTIDE SEQUENCE [LARGE SCALE GENOMIC DNA]</scope>
    <source>
        <strain evidence="2 3">MUCL2120</strain>
    </source>
</reference>
<dbReference type="InterPro" id="IPR022692">
    <property type="entry name" value="Gemini_AL1_REP_central"/>
</dbReference>
<feature type="domain" description="Geminivirus AL1 replication-associated protein central" evidence="1">
    <location>
        <begin position="101"/>
        <end position="201"/>
    </location>
</feature>
<dbReference type="EMBL" id="PQXJ01000458">
    <property type="protein sequence ID" value="TGO48821.1"/>
    <property type="molecule type" value="Genomic_DNA"/>
</dbReference>
<sequence>MQDGVRRSVLCVDPAGVRPGTYLPDLSDYDDYSTYGVCGYRCISHGKFRVRDQRLMLTYAQINDTFDKEAFGPWLQEKCKDGDILFQAGPEPTRPKEKQDVQSIWRNLIMSVKTVDEFLEKSLKERPRETILNFTRLRAFAEWKYKPAGTLYQSPEITCHLDKFPGLERWLLEELRGDVVEGGRKKSLVMWGPSRVGKTVWARSLGQHAYFPGMFMLDGFNSEKCDYAIFDDIINGFKRMSSYKGWFGSQKEFIVTDKYRSKQKITWGKPSIFISSEDPRMNLPHDQVQFLEANCVFVHVDSTLCEPV</sequence>
<organism evidence="2 3">
    <name type="scientific">Botryotinia narcissicola</name>
    <dbReference type="NCBI Taxonomy" id="278944"/>
    <lineage>
        <taxon>Eukaryota</taxon>
        <taxon>Fungi</taxon>
        <taxon>Dikarya</taxon>
        <taxon>Ascomycota</taxon>
        <taxon>Pezizomycotina</taxon>
        <taxon>Leotiomycetes</taxon>
        <taxon>Helotiales</taxon>
        <taxon>Sclerotiniaceae</taxon>
        <taxon>Botryotinia</taxon>
    </lineage>
</organism>
<dbReference type="Pfam" id="PF08283">
    <property type="entry name" value="Gemini_AL1_M"/>
    <property type="match status" value="1"/>
</dbReference>
<evidence type="ECO:0000259" key="1">
    <source>
        <dbReference type="Pfam" id="PF08283"/>
    </source>
</evidence>
<dbReference type="GO" id="GO:0016888">
    <property type="term" value="F:DNA endonuclease activity, producing 5'-phosphomonoesters"/>
    <property type="evidence" value="ECO:0007669"/>
    <property type="project" value="InterPro"/>
</dbReference>
<comment type="caution">
    <text evidence="2">The sequence shown here is derived from an EMBL/GenBank/DDBJ whole genome shotgun (WGS) entry which is preliminary data.</text>
</comment>
<accession>A0A4Z1HJK5</accession>
<dbReference type="Proteomes" id="UP000297452">
    <property type="component" value="Unassembled WGS sequence"/>
</dbReference>
<evidence type="ECO:0000313" key="2">
    <source>
        <dbReference type="EMBL" id="TGO48821.1"/>
    </source>
</evidence>
<gene>
    <name evidence="2" type="ORF">BOTNAR_0458g00100</name>
</gene>
<keyword evidence="3" id="KW-1185">Reference proteome</keyword>
<evidence type="ECO:0000313" key="3">
    <source>
        <dbReference type="Proteomes" id="UP000297452"/>
    </source>
</evidence>
<dbReference type="OrthoDB" id="4355886at2759"/>
<name>A0A4Z1HJK5_9HELO</name>
<dbReference type="AlphaFoldDB" id="A0A4Z1HJK5"/>